<dbReference type="PANTHER" id="PTHR10457">
    <property type="entry name" value="MEVALONATE KINASE/GALACTOKINASE"/>
    <property type="match status" value="1"/>
</dbReference>
<accession>W3VQY4</accession>
<dbReference type="EMBL" id="AWNI01000009">
    <property type="protein sequence ID" value="ETS63181.1"/>
    <property type="molecule type" value="Genomic_DNA"/>
</dbReference>
<keyword evidence="2" id="KW-0547">Nucleotide-binding</keyword>
<evidence type="ECO:0000259" key="6">
    <source>
        <dbReference type="Pfam" id="PF00288"/>
    </source>
</evidence>
<dbReference type="NCBIfam" id="TIGR00131">
    <property type="entry name" value="gal_kin"/>
    <property type="match status" value="1"/>
</dbReference>
<dbReference type="GO" id="GO:0005524">
    <property type="term" value="F:ATP binding"/>
    <property type="evidence" value="ECO:0007669"/>
    <property type="project" value="UniProtKB-KW"/>
</dbReference>
<dbReference type="GO" id="GO:0005829">
    <property type="term" value="C:cytosol"/>
    <property type="evidence" value="ECO:0007669"/>
    <property type="project" value="TreeGrafter"/>
</dbReference>
<dbReference type="SUPFAM" id="SSF54211">
    <property type="entry name" value="Ribosomal protein S5 domain 2-like"/>
    <property type="match status" value="1"/>
</dbReference>
<keyword evidence="4" id="KW-0299">Galactose metabolism</keyword>
<dbReference type="InterPro" id="IPR006204">
    <property type="entry name" value="GHMP_kinase_N_dom"/>
</dbReference>
<dbReference type="FunFam" id="3.30.230.10:FF:000056">
    <property type="entry name" value="GAL1p Galactokinase"/>
    <property type="match status" value="1"/>
</dbReference>
<dbReference type="PRINTS" id="PR00959">
    <property type="entry name" value="MEVGALKINASE"/>
</dbReference>
<feature type="domain" description="Galactokinase N-terminal" evidence="8">
    <location>
        <begin position="37"/>
        <end position="84"/>
    </location>
</feature>
<dbReference type="InterPro" id="IPR013750">
    <property type="entry name" value="GHMP_kinase_C_dom"/>
</dbReference>
<dbReference type="InterPro" id="IPR000705">
    <property type="entry name" value="Galactokinase"/>
</dbReference>
<evidence type="ECO:0000256" key="4">
    <source>
        <dbReference type="ARBA" id="ARBA00023144"/>
    </source>
</evidence>
<dbReference type="Pfam" id="PF08544">
    <property type="entry name" value="GHMP_kinases_C"/>
    <property type="match status" value="1"/>
</dbReference>
<dbReference type="FunFam" id="1.20.1440.340:FF:000003">
    <property type="entry name" value="GAL1p Galactokinase"/>
    <property type="match status" value="1"/>
</dbReference>
<evidence type="ECO:0000313" key="9">
    <source>
        <dbReference type="EMBL" id="ETS63181.1"/>
    </source>
</evidence>
<evidence type="ECO:0000256" key="3">
    <source>
        <dbReference type="ARBA" id="ARBA00022840"/>
    </source>
</evidence>
<dbReference type="Proteomes" id="UP000019462">
    <property type="component" value="Unassembled WGS sequence"/>
</dbReference>
<dbReference type="FunFam" id="3.30.70.3170:FF:000002">
    <property type="entry name" value="Galactokinase"/>
    <property type="match status" value="1"/>
</dbReference>
<evidence type="ECO:0000313" key="10">
    <source>
        <dbReference type="Proteomes" id="UP000019462"/>
    </source>
</evidence>
<evidence type="ECO:0000256" key="2">
    <source>
        <dbReference type="ARBA" id="ARBA00022741"/>
    </source>
</evidence>
<dbReference type="Gene3D" id="3.30.70.3170">
    <property type="match status" value="1"/>
</dbReference>
<dbReference type="HOGENOM" id="CLU_017814_6_2_1"/>
<evidence type="ECO:0000259" key="8">
    <source>
        <dbReference type="Pfam" id="PF10509"/>
    </source>
</evidence>
<keyword evidence="3" id="KW-0067">ATP-binding</keyword>
<dbReference type="GO" id="GO:0004335">
    <property type="term" value="F:galactokinase activity"/>
    <property type="evidence" value="ECO:0007669"/>
    <property type="project" value="InterPro"/>
</dbReference>
<dbReference type="PRINTS" id="PR00473">
    <property type="entry name" value="GALCTOKINASE"/>
</dbReference>
<feature type="domain" description="GHMP kinase N-terminal" evidence="6">
    <location>
        <begin position="160"/>
        <end position="236"/>
    </location>
</feature>
<dbReference type="GO" id="GO:0000411">
    <property type="term" value="P:positive regulation of transcription by galactose"/>
    <property type="evidence" value="ECO:0007669"/>
    <property type="project" value="UniProtKB-ARBA"/>
</dbReference>
<dbReference type="Gene3D" id="3.30.230.10">
    <property type="match status" value="1"/>
</dbReference>
<reference evidence="9 10" key="1">
    <citation type="journal article" date="2014" name="Genome Announc.">
        <title>Genome sequence of the basidiomycetous fungus Pseudozyma aphidis DSM70725, an efficient producer of biosurfactant mannosylerythritol lipids.</title>
        <authorList>
            <person name="Lorenz S."/>
            <person name="Guenther M."/>
            <person name="Grumaz C."/>
            <person name="Rupp S."/>
            <person name="Zibek S."/>
            <person name="Sohn K."/>
        </authorList>
    </citation>
    <scope>NUCLEOTIDE SEQUENCE [LARGE SCALE GENOMIC DNA]</scope>
    <source>
        <strain evidence="10">ATCC 32657 / CBS 517.83 / DSM 70725 / JCM 10318 / NBRC 10182 / NRRL Y-7954 / St-0401</strain>
    </source>
</reference>
<dbReference type="InterPro" id="IPR036554">
    <property type="entry name" value="GHMP_kinase_C_sf"/>
</dbReference>
<comment type="caution">
    <text evidence="9">The sequence shown here is derived from an EMBL/GenBank/DDBJ whole genome shotgun (WGS) entry which is preliminary data.</text>
</comment>
<dbReference type="InterPro" id="IPR019741">
    <property type="entry name" value="Galactokinase_CS"/>
</dbReference>
<dbReference type="InterPro" id="IPR014721">
    <property type="entry name" value="Ribsml_uS5_D2-typ_fold_subgr"/>
</dbReference>
<name>W3VQY4_MOEAP</name>
<dbReference type="Gene3D" id="1.20.1440.340">
    <property type="match status" value="1"/>
</dbReference>
<organism evidence="9 10">
    <name type="scientific">Moesziomyces aphidis</name>
    <name type="common">Pseudozyma aphidis</name>
    <dbReference type="NCBI Taxonomy" id="84754"/>
    <lineage>
        <taxon>Eukaryota</taxon>
        <taxon>Fungi</taxon>
        <taxon>Dikarya</taxon>
        <taxon>Basidiomycota</taxon>
        <taxon>Ustilaginomycotina</taxon>
        <taxon>Ustilaginomycetes</taxon>
        <taxon>Ustilaginales</taxon>
        <taxon>Ustilaginaceae</taxon>
        <taxon>Moesziomyces</taxon>
    </lineage>
</organism>
<proteinExistence type="inferred from homology"/>
<dbReference type="GO" id="GO:0006012">
    <property type="term" value="P:galactose metabolic process"/>
    <property type="evidence" value="ECO:0007669"/>
    <property type="project" value="UniProtKB-KW"/>
</dbReference>
<dbReference type="SUPFAM" id="SSF55060">
    <property type="entry name" value="GHMP Kinase, C-terminal domain"/>
    <property type="match status" value="1"/>
</dbReference>
<protein>
    <recommendedName>
        <fullName evidence="11">Galactokinase</fullName>
    </recommendedName>
</protein>
<dbReference type="InterPro" id="IPR020568">
    <property type="entry name" value="Ribosomal_Su5_D2-typ_SF"/>
</dbReference>
<evidence type="ECO:0008006" key="11">
    <source>
        <dbReference type="Google" id="ProtNLM"/>
    </source>
</evidence>
<sequence>MATKVNDPVPLVGSLDSIYSPAGVLKNGKRWNELATKFARAYNGEQPDFIARAPGRVNLIGEHIDYVGFSVFPAAIEKDILMATKVSYSATPVDKVQVVLKNTTPRFVVNTFESAYDSTDSVELLNEGDERWANYFKVAFKGLHSHLPTQVLDAGNAKRPAKRPAKIEVLVDGTIPPESSLSSSAAMTTCSSIVVLEAFGARELIDRKEMAEVAIESERLVGVNSGGMDQSASIFGIPHHALYISFFPTLSVQPTRLPPSSPDHTFVIVNSLVVSDKKVTGPVNYNLRVVETRMAARALANYLGLAAAKDNACRDLRGVLETYFAENGGAGRLQAEMENSSAVKQTLERSGEEAARIKVLEEKVDALYSSAALQEGVARAEVEKLTGYSGDAFDAEFLSSFPIRADAFQLYRRSKHVFTEALRVLQFQALCKQNSTESAKEVYTQLGSLMDGSQKSLRELYNCSCDELNQIIDIAKRNGSLGSRLTGAGWGGCTVHLVPKPKVEVFISAMRTQYYAKKFPELSRAQLEDACFDTQPAGGACVYKDGNVDHAIDRDSAMGAASLQYHWKASYLPGALQPSEACRGGL</sequence>
<dbReference type="PANTHER" id="PTHR10457:SF7">
    <property type="entry name" value="GALACTOKINASE-RELATED"/>
    <property type="match status" value="1"/>
</dbReference>
<evidence type="ECO:0000256" key="1">
    <source>
        <dbReference type="ARBA" id="ARBA00006566"/>
    </source>
</evidence>
<dbReference type="Pfam" id="PF10509">
    <property type="entry name" value="GalKase_gal_bdg"/>
    <property type="match status" value="1"/>
</dbReference>
<dbReference type="OrthoDB" id="187738at2759"/>
<dbReference type="Pfam" id="PF00288">
    <property type="entry name" value="GHMP_kinases_N"/>
    <property type="match status" value="1"/>
</dbReference>
<evidence type="ECO:0000256" key="5">
    <source>
        <dbReference type="ARBA" id="ARBA00023277"/>
    </source>
</evidence>
<dbReference type="InterPro" id="IPR019539">
    <property type="entry name" value="GalKase_N"/>
</dbReference>
<comment type="similarity">
    <text evidence="1">Belongs to the GHMP kinase family. GalK subfamily.</text>
</comment>
<gene>
    <name evidence="9" type="ORF">PaG_02963</name>
</gene>
<keyword evidence="10" id="KW-1185">Reference proteome</keyword>
<keyword evidence="5" id="KW-0119">Carbohydrate metabolism</keyword>
<dbReference type="PROSITE" id="PS00106">
    <property type="entry name" value="GALACTOKINASE"/>
    <property type="match status" value="1"/>
</dbReference>
<evidence type="ECO:0000259" key="7">
    <source>
        <dbReference type="Pfam" id="PF08544"/>
    </source>
</evidence>
<dbReference type="AlphaFoldDB" id="W3VQY4"/>
<feature type="domain" description="GHMP kinase C-terminal" evidence="7">
    <location>
        <begin position="443"/>
        <end position="515"/>
    </location>
</feature>